<evidence type="ECO:0000256" key="11">
    <source>
        <dbReference type="ARBA" id="ARBA00023128"/>
    </source>
</evidence>
<organism evidence="18 19">
    <name type="scientific">Macrostomum lignano</name>
    <dbReference type="NCBI Taxonomy" id="282301"/>
    <lineage>
        <taxon>Eukaryota</taxon>
        <taxon>Metazoa</taxon>
        <taxon>Spiralia</taxon>
        <taxon>Lophotrochozoa</taxon>
        <taxon>Platyhelminthes</taxon>
        <taxon>Rhabditophora</taxon>
        <taxon>Macrostomorpha</taxon>
        <taxon>Macrostomida</taxon>
        <taxon>Macrostomidae</taxon>
        <taxon>Macrostomum</taxon>
    </lineage>
</organism>
<keyword evidence="5" id="KW-0662">Pyridine nucleotide biosynthesis</keyword>
<feature type="compositionally biased region" description="Basic residues" evidence="16">
    <location>
        <begin position="302"/>
        <end position="318"/>
    </location>
</feature>
<evidence type="ECO:0000256" key="9">
    <source>
        <dbReference type="ARBA" id="ARBA00022840"/>
    </source>
</evidence>
<dbReference type="GO" id="GO:0005759">
    <property type="term" value="C:mitochondrial matrix"/>
    <property type="evidence" value="ECO:0007669"/>
    <property type="project" value="UniProtKB-ARBA"/>
</dbReference>
<evidence type="ECO:0000256" key="15">
    <source>
        <dbReference type="ARBA" id="ARBA00093425"/>
    </source>
</evidence>
<dbReference type="InterPro" id="IPR014729">
    <property type="entry name" value="Rossmann-like_a/b/a_fold"/>
</dbReference>
<accession>A0A267E6P3</accession>
<keyword evidence="7" id="KW-0548">Nucleotidyltransferase</keyword>
<dbReference type="GO" id="GO:0000309">
    <property type="term" value="F:nicotinamide-nucleotide adenylyltransferase activity"/>
    <property type="evidence" value="ECO:0007669"/>
    <property type="project" value="TreeGrafter"/>
</dbReference>
<evidence type="ECO:0000256" key="12">
    <source>
        <dbReference type="ARBA" id="ARBA00074013"/>
    </source>
</evidence>
<feature type="compositionally biased region" description="Polar residues" evidence="16">
    <location>
        <begin position="273"/>
        <end position="283"/>
    </location>
</feature>
<dbReference type="InterPro" id="IPR004821">
    <property type="entry name" value="Cyt_trans-like"/>
</dbReference>
<name>A0A267E6P3_9PLAT</name>
<evidence type="ECO:0000256" key="16">
    <source>
        <dbReference type="SAM" id="MobiDB-lite"/>
    </source>
</evidence>
<evidence type="ECO:0000256" key="7">
    <source>
        <dbReference type="ARBA" id="ARBA00022695"/>
    </source>
</evidence>
<evidence type="ECO:0000259" key="17">
    <source>
        <dbReference type="Pfam" id="PF01467"/>
    </source>
</evidence>
<keyword evidence="11" id="KW-0496">Mitochondrion</keyword>
<dbReference type="PANTHER" id="PTHR12039:SF0">
    <property type="entry name" value="NICOTINAMIDE-NUCLEOTIDE ADENYLYLTRANSFERASE"/>
    <property type="match status" value="1"/>
</dbReference>
<dbReference type="NCBIfam" id="TIGR00482">
    <property type="entry name" value="nicotinate (nicotinamide) nucleotide adenylyltransferase"/>
    <property type="match status" value="1"/>
</dbReference>
<sequence length="513" mass="56242">MRYIVLVAGGSFNPVTNMHLRMFELARDALIKTGQFKVLGGIVSPVSDGYNKPSLLPSKHRIEMLKLALGRGGCSDGIPSSWIRLGTWEAIRSQWTPTRKVLDHYQRRIDAMLADTDEAQLNGPPDGKRSRIDEESDELAWLRSLVAKLRAKESQPDVRIMLLCGGDVLQSFAVKGVWQEEDMVSIVRDYGMVVLSRPGSDPHRFVHTFDLINPYERNIRLVTEWAVNDISSTLIRRTLQRNESVRYMLPDPVIDYIYRNGLYGSTASWPSISNRDPAKSQSPAVPPKPIHGGATPVNSTLQRRRQQRRSQRRHGRRHRFIRPGGGCPFCHWPAVSRVADSGIGFWGRFFCCGVLSSPRLVCPGADRPACGSPLRLPAHSRPAALLAAAAHSYAICFEKPAAAAATAAAIVLLFEHGSSSRLQCLRLFGDSTAAGAAAAPAAQPDRRLRLGVRPNRRSRRLRRERLARLLCRLCRSGASALLPGAGLPGGCPPAALAAGASRRGAAEAAGWRA</sequence>
<comment type="subunit">
    <text evidence="4">Homotetramer.</text>
</comment>
<proteinExistence type="predicted"/>
<comment type="function">
    <text evidence="15">Catalyzes the formation of NAD(+) from nicotinamide mononucleotide (NMN) and ATP. Can also use the deamidated form; nicotinic acid mononucleotide (NaMN) as substrate with the same efficiency. Can use triazofurin monophosphate (TrMP) as substrate. Can also use GTP and ITP as nucleotide donors. Also catalyzes the reverse reaction, i.e. the pyrophosphorolytic cleavage of NAD(+). For the pyrophosphorolytic activity, can use NAD(+), NADH, NaAD, nicotinic acid adenine dinucleotide phosphate (NHD), nicotinamide guanine dinucleotide (NGD) as substrates. Fails to cleave phosphorylated dinucleotides NADP(+), NADPH and NaADP(+). Protects against axonal degeneration following injury. May be involved in the maintenance of axonal integrity. Also functions as a stress-response chaperone protein that prevents toxic aggregation of proteins; this function may be independent of its NAD(+) synthesis activity.</text>
</comment>
<dbReference type="AlphaFoldDB" id="A0A267E6P3"/>
<evidence type="ECO:0000256" key="8">
    <source>
        <dbReference type="ARBA" id="ARBA00022741"/>
    </source>
</evidence>
<dbReference type="InterPro" id="IPR051182">
    <property type="entry name" value="Euk_NMN_adenylyltrnsfrase"/>
</dbReference>
<keyword evidence="9" id="KW-0067">ATP-binding</keyword>
<keyword evidence="8" id="KW-0547">Nucleotide-binding</keyword>
<dbReference type="SUPFAM" id="SSF52374">
    <property type="entry name" value="Nucleotidylyl transferase"/>
    <property type="match status" value="1"/>
</dbReference>
<dbReference type="GO" id="GO:0004515">
    <property type="term" value="F:nicotinate-nucleotide adenylyltransferase activity"/>
    <property type="evidence" value="ECO:0007669"/>
    <property type="project" value="TreeGrafter"/>
</dbReference>
<evidence type="ECO:0000256" key="10">
    <source>
        <dbReference type="ARBA" id="ARBA00023027"/>
    </source>
</evidence>
<reference evidence="18 19" key="1">
    <citation type="submission" date="2017-06" db="EMBL/GenBank/DDBJ databases">
        <title>A platform for efficient transgenesis in Macrostomum lignano, a flatworm model organism for stem cell research.</title>
        <authorList>
            <person name="Berezikov E."/>
        </authorList>
    </citation>
    <scope>NUCLEOTIDE SEQUENCE [LARGE SCALE GENOMIC DNA]</scope>
    <source>
        <strain evidence="18">DV1</strain>
        <tissue evidence="18">Whole organism</tissue>
    </source>
</reference>
<evidence type="ECO:0000256" key="3">
    <source>
        <dbReference type="ARBA" id="ARBA00004790"/>
    </source>
</evidence>
<dbReference type="UniPathway" id="UPA00253">
    <property type="reaction ID" value="UER00600"/>
</dbReference>
<gene>
    <name evidence="18" type="ORF">BOX15_Mlig005893g2</name>
</gene>
<protein>
    <recommendedName>
        <fullName evidence="12">Nicotinamide/nicotinic acid mononucleotide adenylyltransferase 3</fullName>
    </recommendedName>
    <alternativeName>
        <fullName evidence="13">Nicotinamide-nucleotide adenylyltransferase 3</fullName>
    </alternativeName>
    <alternativeName>
        <fullName evidence="14">Nicotinate-nucleotide adenylyltransferase 3</fullName>
    </alternativeName>
</protein>
<dbReference type="GO" id="GO:0005524">
    <property type="term" value="F:ATP binding"/>
    <property type="evidence" value="ECO:0007669"/>
    <property type="project" value="UniProtKB-KW"/>
</dbReference>
<evidence type="ECO:0000256" key="2">
    <source>
        <dbReference type="ARBA" id="ARBA00004173"/>
    </source>
</evidence>
<dbReference type="EMBL" id="NIVC01002520">
    <property type="protein sequence ID" value="PAA57188.1"/>
    <property type="molecule type" value="Genomic_DNA"/>
</dbReference>
<evidence type="ECO:0000256" key="13">
    <source>
        <dbReference type="ARBA" id="ARBA00075132"/>
    </source>
</evidence>
<feature type="domain" description="Cytidyltransferase-like" evidence="17">
    <location>
        <begin position="7"/>
        <end position="237"/>
    </location>
</feature>
<dbReference type="PANTHER" id="PTHR12039">
    <property type="entry name" value="NICOTINAMIDE MONONUCLEOTIDE ADENYLYLTRANSFERASE"/>
    <property type="match status" value="1"/>
</dbReference>
<evidence type="ECO:0000256" key="6">
    <source>
        <dbReference type="ARBA" id="ARBA00022679"/>
    </source>
</evidence>
<comment type="caution">
    <text evidence="18">The sequence shown here is derived from an EMBL/GenBank/DDBJ whole genome shotgun (WGS) entry which is preliminary data.</text>
</comment>
<dbReference type="Gene3D" id="3.40.50.620">
    <property type="entry name" value="HUPs"/>
    <property type="match status" value="1"/>
</dbReference>
<evidence type="ECO:0000313" key="19">
    <source>
        <dbReference type="Proteomes" id="UP000215902"/>
    </source>
</evidence>
<keyword evidence="6" id="KW-0808">Transferase</keyword>
<dbReference type="STRING" id="282301.A0A267E6P3"/>
<feature type="region of interest" description="Disordered" evidence="16">
    <location>
        <begin position="273"/>
        <end position="318"/>
    </location>
</feature>
<evidence type="ECO:0000256" key="14">
    <source>
        <dbReference type="ARBA" id="ARBA00079369"/>
    </source>
</evidence>
<evidence type="ECO:0000256" key="5">
    <source>
        <dbReference type="ARBA" id="ARBA00022642"/>
    </source>
</evidence>
<keyword evidence="10" id="KW-0520">NAD</keyword>
<dbReference type="InterPro" id="IPR005248">
    <property type="entry name" value="NadD/NMNAT"/>
</dbReference>
<comment type="cofactor">
    <cofactor evidence="1">
        <name>Mg(2+)</name>
        <dbReference type="ChEBI" id="CHEBI:18420"/>
    </cofactor>
</comment>
<dbReference type="GO" id="GO:0009435">
    <property type="term" value="P:NAD+ biosynthetic process"/>
    <property type="evidence" value="ECO:0007669"/>
    <property type="project" value="UniProtKB-UniPathway"/>
</dbReference>
<evidence type="ECO:0000313" key="18">
    <source>
        <dbReference type="EMBL" id="PAA57188.1"/>
    </source>
</evidence>
<evidence type="ECO:0000256" key="1">
    <source>
        <dbReference type="ARBA" id="ARBA00001946"/>
    </source>
</evidence>
<dbReference type="OrthoDB" id="422187at2759"/>
<comment type="subcellular location">
    <subcellularLocation>
        <location evidence="2">Mitochondrion</location>
    </subcellularLocation>
</comment>
<evidence type="ECO:0000256" key="4">
    <source>
        <dbReference type="ARBA" id="ARBA00011881"/>
    </source>
</evidence>
<comment type="pathway">
    <text evidence="3">Cofactor biosynthesis; NAD(+) biosynthesis.</text>
</comment>
<keyword evidence="19" id="KW-1185">Reference proteome</keyword>
<dbReference type="Pfam" id="PF01467">
    <property type="entry name" value="CTP_transf_like"/>
    <property type="match status" value="1"/>
</dbReference>
<dbReference type="Proteomes" id="UP000215902">
    <property type="component" value="Unassembled WGS sequence"/>
</dbReference>
<dbReference type="FunFam" id="3.40.50.620:FF:000221">
    <property type="entry name" value="Nicotinamide/nicotinic acid mononucleotide adenylyltransferase 3"/>
    <property type="match status" value="1"/>
</dbReference>